<protein>
    <submittedName>
        <fullName evidence="1">Uncharacterized protein</fullName>
    </submittedName>
</protein>
<dbReference type="EMBL" id="QGHA01000011">
    <property type="protein sequence ID" value="PWK72914.1"/>
    <property type="molecule type" value="Genomic_DNA"/>
</dbReference>
<dbReference type="AlphaFoldDB" id="A0A316H427"/>
<evidence type="ECO:0000313" key="2">
    <source>
        <dbReference type="Proteomes" id="UP000245678"/>
    </source>
</evidence>
<accession>A0A316H427</accession>
<comment type="caution">
    <text evidence="1">The sequence shown here is derived from an EMBL/GenBank/DDBJ whole genome shotgun (WGS) entry which is preliminary data.</text>
</comment>
<dbReference type="Proteomes" id="UP000245678">
    <property type="component" value="Unassembled WGS sequence"/>
</dbReference>
<keyword evidence="2" id="KW-1185">Reference proteome</keyword>
<name>A0A316H427_9SPHI</name>
<proteinExistence type="predicted"/>
<organism evidence="1 2">
    <name type="scientific">Mucilaginibacter oryzae</name>
    <dbReference type="NCBI Taxonomy" id="468058"/>
    <lineage>
        <taxon>Bacteria</taxon>
        <taxon>Pseudomonadati</taxon>
        <taxon>Bacteroidota</taxon>
        <taxon>Sphingobacteriia</taxon>
        <taxon>Sphingobacteriales</taxon>
        <taxon>Sphingobacteriaceae</taxon>
        <taxon>Mucilaginibacter</taxon>
    </lineage>
</organism>
<evidence type="ECO:0000313" key="1">
    <source>
        <dbReference type="EMBL" id="PWK72914.1"/>
    </source>
</evidence>
<sequence>MPNTICLQGPAFSLTGNASFPSRSTSFALSFDSAEDQQTVLAYEWYLDGQIVTGAEAASLEGKISCGNHTVGARILTEAGWSGIKYLSFSTCQAASMTITGPATVTGGGSAEYHIIATLYDDSTVDLTADYTFTATDGTFNGATYTPGFNDTGLASRPDTITATGPSGTLHKSITILDPVLVPGVLVVDLFSNTGLNVIGLVDNAEVSGNHVAAYTGNNIVPAASNPANALVLASDLIDQETLNWRFEFNIEKLLADHPASPSFTFYIKGRSTAAQTLTGAFSLKNAASEMVLSGSAGSYIPGVTGGAAFSSTVNFSSELVAGANGSHNEADLTTIIRLVYDVATRTVSYTTRGPVQLQDFDYMTVRYHWDQGAGTDLDILVGFENNGTTIDNHYVGFGQDSITIPANADPQDQAYLWWALDNRGDSGYEAALIGMKKFVEDFPAAPGTIEVGIYAVWYHPPGTGNFTVQLNTYKGGQITQSGNDFVYTGGNAVFSDTYPVSTQINNNLHSPASAYKVGVLKYNKATLSALIDIN</sequence>
<dbReference type="RefSeq" id="WP_109609609.1">
    <property type="nucleotide sequence ID" value="NZ_QGHA01000011.1"/>
</dbReference>
<reference evidence="1 2" key="1">
    <citation type="submission" date="2018-05" db="EMBL/GenBank/DDBJ databases">
        <title>Genomic Encyclopedia of Archaeal and Bacterial Type Strains, Phase II (KMG-II): from individual species to whole genera.</title>
        <authorList>
            <person name="Goeker M."/>
        </authorList>
    </citation>
    <scope>NUCLEOTIDE SEQUENCE [LARGE SCALE GENOMIC DNA]</scope>
    <source>
        <strain evidence="1 2">DSM 19975</strain>
    </source>
</reference>
<gene>
    <name evidence="1" type="ORF">LX99_04244</name>
</gene>